<name>Q7RLH6_PLAYO</name>
<evidence type="ECO:0000313" key="2">
    <source>
        <dbReference type="Proteomes" id="UP000008553"/>
    </source>
</evidence>
<dbReference type="EMBL" id="AABL01000703">
    <property type="protein sequence ID" value="EAA22030.1"/>
    <property type="molecule type" value="Genomic_DNA"/>
</dbReference>
<comment type="caution">
    <text evidence="1">The sequence shown here is derived from an EMBL/GenBank/DDBJ whole genome shotgun (WGS) entry which is preliminary data.</text>
</comment>
<reference evidence="1 2" key="1">
    <citation type="journal article" date="2002" name="Nature">
        <title>Genome sequence and comparative analysis of the model rodent malaria parasite Plasmodium yoelii yoelii.</title>
        <authorList>
            <person name="Carlton J.M."/>
            <person name="Angiuoli S.V."/>
            <person name="Suh B.B."/>
            <person name="Kooij T.W."/>
            <person name="Pertea M."/>
            <person name="Silva J.C."/>
            <person name="Ermolaeva M.D."/>
            <person name="Allen J.E."/>
            <person name="Selengut J.D."/>
            <person name="Koo H.L."/>
            <person name="Peterson J.D."/>
            <person name="Pop M."/>
            <person name="Kosack D.S."/>
            <person name="Shumway M.F."/>
            <person name="Bidwell S.L."/>
            <person name="Shallom S.J."/>
            <person name="van Aken S.E."/>
            <person name="Riedmuller S.B."/>
            <person name="Feldblyum T.V."/>
            <person name="Cho J.K."/>
            <person name="Quackenbush J."/>
            <person name="Sedegah M."/>
            <person name="Shoaibi A."/>
            <person name="Cummings L.M."/>
            <person name="Florens L."/>
            <person name="Yates J.R."/>
            <person name="Raine J.D."/>
            <person name="Sinden R.E."/>
            <person name="Harris M.A."/>
            <person name="Cunningham D.A."/>
            <person name="Preiser P.R."/>
            <person name="Bergman L.W."/>
            <person name="Vaidya A.B."/>
            <person name="van Lin L.H."/>
            <person name="Janse C.J."/>
            <person name="Waters A.P."/>
            <person name="Smith H.O."/>
            <person name="White O.R."/>
            <person name="Salzberg S.L."/>
            <person name="Venter J.C."/>
            <person name="Fraser C.M."/>
            <person name="Hoffman S.L."/>
            <person name="Gardner M.J."/>
            <person name="Carucci D.J."/>
        </authorList>
    </citation>
    <scope>NUCLEOTIDE SEQUENCE [LARGE SCALE GENOMIC DNA]</scope>
    <source>
        <strain evidence="1 2">17XNL</strain>
    </source>
</reference>
<dbReference type="AlphaFoldDB" id="Q7RLH6"/>
<keyword evidence="2" id="KW-1185">Reference proteome</keyword>
<dbReference type="PaxDb" id="73239-Q7RLH6"/>
<organism evidence="1 2">
    <name type="scientific">Plasmodium yoelii yoelii</name>
    <dbReference type="NCBI Taxonomy" id="73239"/>
    <lineage>
        <taxon>Eukaryota</taxon>
        <taxon>Sar</taxon>
        <taxon>Alveolata</taxon>
        <taxon>Apicomplexa</taxon>
        <taxon>Aconoidasida</taxon>
        <taxon>Haemosporida</taxon>
        <taxon>Plasmodiidae</taxon>
        <taxon>Plasmodium</taxon>
        <taxon>Plasmodium (Vinckeia)</taxon>
    </lineage>
</organism>
<accession>Q7RLH6</accession>
<dbReference type="InParanoid" id="Q7RLH6"/>
<dbReference type="Proteomes" id="UP000008553">
    <property type="component" value="Unassembled WGS sequence"/>
</dbReference>
<feature type="non-terminal residue" evidence="1">
    <location>
        <position position="19"/>
    </location>
</feature>
<proteinExistence type="predicted"/>
<evidence type="ECO:0000313" key="1">
    <source>
        <dbReference type="EMBL" id="EAA22030.1"/>
    </source>
</evidence>
<protein>
    <submittedName>
        <fullName evidence="1">Uncharacterized protein</fullName>
    </submittedName>
</protein>
<sequence>MHYNDIIFIYLLMTQFGIY</sequence>
<gene>
    <name evidence="1" type="ORF">PY02566</name>
</gene>